<proteinExistence type="predicted"/>
<evidence type="ECO:0000256" key="1">
    <source>
        <dbReference type="SAM" id="MobiDB-lite"/>
    </source>
</evidence>
<feature type="compositionally biased region" description="Polar residues" evidence="1">
    <location>
        <begin position="599"/>
        <end position="612"/>
    </location>
</feature>
<feature type="region of interest" description="Disordered" evidence="1">
    <location>
        <begin position="712"/>
        <end position="772"/>
    </location>
</feature>
<evidence type="ECO:0000256" key="2">
    <source>
        <dbReference type="SAM" id="Phobius"/>
    </source>
</evidence>
<evidence type="ECO:0000313" key="4">
    <source>
        <dbReference type="RefSeq" id="XP_022295210.1"/>
    </source>
</evidence>
<dbReference type="Proteomes" id="UP000694844">
    <property type="component" value="Chromosome 7"/>
</dbReference>
<protein>
    <submittedName>
        <fullName evidence="4">Uncharacterized protein LOC111105304 isoform X1</fullName>
    </submittedName>
</protein>
<dbReference type="KEGG" id="cvn:111105304"/>
<feature type="compositionally biased region" description="Polar residues" evidence="1">
    <location>
        <begin position="266"/>
        <end position="290"/>
    </location>
</feature>
<feature type="compositionally biased region" description="Polar residues" evidence="1">
    <location>
        <begin position="303"/>
        <end position="316"/>
    </location>
</feature>
<sequence>MARVDVCPQNWTKVIEASEKLGCGDDDYGNNQYLCLPHVNKTSLVEFCYEGIMGRQEKGFCLQASEGKLIHTNCVGFSSGCPETPYITSDFYKYSACQELNLDHHCYKFDPHCPPKNDVETNDTPTTISILVVCLGLAIVFIALFCILLFCRQKLRQLCYGNNRRNETQHILSPDRTDDENMPLDPQETGKKGQKKTEQRFSQDETGLGDVLSQDENMLPLDPKKTGMKGQNESEHLLSQDGTGLSDVLSQDKNMLPLDPQKTGMKGQNESKQLLSQDGTGLSDVLSQDENMLPLDPQKTGMKGQNESEQLLSQDGTGLGDVLSQDENMLPLDPKKTGMKGQNESEHLLSQDGTGLGDVLSQDENMLPLDPKKTGMKGQNESKQLLSQDGTGLSDVLSQDENMLPLDPQKTGMKGQNESEQLLSQDGTGLGDVLSQDENMLPLDPKKTGMKGQNESEHLLSQDGTGLGDVLSQDENMLPLDPKKTGMKGQNESEHLLSQDGTGLGDVLSQDENMLPLDPKKTGMKGQNESEHLLSQDGTGLGDVLSQDENMLPLDPKKTGMKGQNESEHLLSQDGTGLSDVLSQDKNMLPLDPQKTGMKGQNESEQLLSQDGTAGLSDVLSQEKSMLPLDPKKTGMKGQNESEQLLSQDGTAGLSDVLSQEKSMLPLDPKKTGMKGQNESEHLLSQDGTAGLSDVLSQDETMLPLDPKKTAIITHDGDNQEKNAVSSEKAISNRGDNSKEKGTAVCIKQEESKKETVGSDDKSSDGDTLTERQGQALNLAKNAVKEMRECNNTGATTDHVFYNVILLMKIAKMFTDNPDMSILDLIPACSFLTKVFRKNECSLGHIKTLPGQQEECFKLLGKTDKTICNKVLRHEEYLLGTNLYLADLKDPSEDYTDRLKNILSDEEIASFLSTLQSEVKKLISKPKEKTACQATAYVNLYCKIQILHSFVLWQVFCIMNGSAYCHSSEKVLAMINSSQKTNLEMLKCITEPETKNAVFLSVFNITENEHIKHFFQIQNIETHLDKRFYERKYELQWIRSPDVKLVMKRLTFKSAFGVYALTGQSNHFKFESVEGREFDNVCYIMVELEERPLYIGISSDGECKTHVHQIKKADGVRWKLMSFGMDTFILASVDWSDMFLYFDLTNRRLKGTRDTEKVINRGIWKIVSV</sequence>
<gene>
    <name evidence="4" type="primary">LOC111105304</name>
</gene>
<feature type="compositionally biased region" description="Polar residues" evidence="1">
    <location>
        <begin position="240"/>
        <end position="253"/>
    </location>
</feature>
<feature type="compositionally biased region" description="Polar residues" evidence="1">
    <location>
        <begin position="377"/>
        <end position="401"/>
    </location>
</feature>
<feature type="compositionally biased region" description="Polar residues" evidence="1">
    <location>
        <begin position="414"/>
        <end position="427"/>
    </location>
</feature>
<reference evidence="4" key="1">
    <citation type="submission" date="2025-08" db="UniProtKB">
        <authorList>
            <consortium name="RefSeq"/>
        </authorList>
    </citation>
    <scope>IDENTIFICATION</scope>
    <source>
        <tissue evidence="4">Whole sample</tissue>
    </source>
</reference>
<feature type="transmembrane region" description="Helical" evidence="2">
    <location>
        <begin position="130"/>
        <end position="150"/>
    </location>
</feature>
<keyword evidence="3" id="KW-1185">Reference proteome</keyword>
<feature type="compositionally biased region" description="Basic and acidic residues" evidence="1">
    <location>
        <begin position="736"/>
        <end position="765"/>
    </location>
</feature>
<keyword evidence="2" id="KW-0812">Transmembrane</keyword>
<feature type="compositionally biased region" description="Basic and acidic residues" evidence="1">
    <location>
        <begin position="188"/>
        <end position="203"/>
    </location>
</feature>
<feature type="compositionally biased region" description="Polar residues" evidence="1">
    <location>
        <begin position="637"/>
        <end position="650"/>
    </location>
</feature>
<dbReference type="GeneID" id="111105304"/>
<evidence type="ECO:0000313" key="3">
    <source>
        <dbReference type="Proteomes" id="UP000694844"/>
    </source>
</evidence>
<accession>A0A8B8AVJ4</accession>
<organism evidence="3 4">
    <name type="scientific">Crassostrea virginica</name>
    <name type="common">Eastern oyster</name>
    <dbReference type="NCBI Taxonomy" id="6565"/>
    <lineage>
        <taxon>Eukaryota</taxon>
        <taxon>Metazoa</taxon>
        <taxon>Spiralia</taxon>
        <taxon>Lophotrochozoa</taxon>
        <taxon>Mollusca</taxon>
        <taxon>Bivalvia</taxon>
        <taxon>Autobranchia</taxon>
        <taxon>Pteriomorphia</taxon>
        <taxon>Ostreida</taxon>
        <taxon>Ostreoidea</taxon>
        <taxon>Ostreidae</taxon>
        <taxon>Crassostrea</taxon>
    </lineage>
</organism>
<dbReference type="RefSeq" id="XP_022295210.1">
    <property type="nucleotide sequence ID" value="XM_022439502.1"/>
</dbReference>
<feature type="region of interest" description="Disordered" evidence="1">
    <location>
        <begin position="170"/>
        <end position="680"/>
    </location>
</feature>
<dbReference type="OrthoDB" id="6092766at2759"/>
<keyword evidence="2" id="KW-1133">Transmembrane helix</keyword>
<dbReference type="AlphaFoldDB" id="A0A8B8AVJ4"/>
<name>A0A8B8AVJ4_CRAVI</name>
<keyword evidence="2" id="KW-0472">Membrane</keyword>
<feature type="compositionally biased region" description="Polar residues" evidence="1">
    <location>
        <begin position="573"/>
        <end position="586"/>
    </location>
</feature>